<dbReference type="EC" id="2.1.1.64" evidence="4"/>
<dbReference type="GO" id="GO:0061542">
    <property type="term" value="F:3-demethylubiquinol 3-O-methyltransferase activity"/>
    <property type="evidence" value="ECO:0007669"/>
    <property type="project" value="UniProtKB-EC"/>
</dbReference>
<dbReference type="Gene3D" id="3.40.50.150">
    <property type="entry name" value="Vaccinia Virus protein VP39"/>
    <property type="match status" value="1"/>
</dbReference>
<dbReference type="GO" id="GO:0102208">
    <property type="term" value="F:2-polyprenyl-6-hydroxyphenol methylase activity"/>
    <property type="evidence" value="ECO:0007669"/>
    <property type="project" value="UniProtKB-EC"/>
</dbReference>
<reference evidence="4 5" key="1">
    <citation type="submission" date="2024-10" db="EMBL/GenBank/DDBJ databases">
        <authorList>
            <person name="Riesco R."/>
        </authorList>
    </citation>
    <scope>NUCLEOTIDE SEQUENCE [LARGE SCALE GENOMIC DNA]</scope>
    <source>
        <strain evidence="4 5">NCIMB 15449</strain>
    </source>
</reference>
<proteinExistence type="predicted"/>
<dbReference type="PANTHER" id="PTHR43861:SF1">
    <property type="entry name" value="TRANS-ACONITATE 2-METHYLTRANSFERASE"/>
    <property type="match status" value="1"/>
</dbReference>
<dbReference type="SUPFAM" id="SSF53335">
    <property type="entry name" value="S-adenosyl-L-methionine-dependent methyltransferases"/>
    <property type="match status" value="1"/>
</dbReference>
<keyword evidence="2 4" id="KW-0808">Transferase</keyword>
<keyword evidence="1 4" id="KW-0489">Methyltransferase</keyword>
<comment type="caution">
    <text evidence="4">The sequence shown here is derived from an EMBL/GenBank/DDBJ whole genome shotgun (WGS) entry which is preliminary data.</text>
</comment>
<sequence length="200" mass="21810">MDNDRVGRSYSAIADTYIRLIGEIGATDPDDLEFIERHLGTCAGVVLDAGCGPGHLTGFLADLGRDVRGIDLVPEFIDNARSIRPDIAFDVGSMLELDVPEESLDGILAWYSLIHCAPDELAVPLSRFRKLLSDSGTLVVGFFLGDAIEPFDHKVTTAYRWPIDEMSKALAAAGFEEIERVQRPGTDLVRQHAALAVRAN</sequence>
<dbReference type="CDD" id="cd02440">
    <property type="entry name" value="AdoMet_MTases"/>
    <property type="match status" value="1"/>
</dbReference>
<dbReference type="GO" id="GO:0032259">
    <property type="term" value="P:methylation"/>
    <property type="evidence" value="ECO:0007669"/>
    <property type="project" value="UniProtKB-KW"/>
</dbReference>
<dbReference type="RefSeq" id="WP_395114784.1">
    <property type="nucleotide sequence ID" value="NZ_JBIMSO010000050.1"/>
</dbReference>
<protein>
    <submittedName>
        <fullName evidence="4">Class I SAM-dependent methyltransferase</fullName>
        <ecNumber evidence="4">2.1.1.222</ecNumber>
        <ecNumber evidence="4">2.1.1.64</ecNumber>
    </submittedName>
</protein>
<dbReference type="Pfam" id="PF13649">
    <property type="entry name" value="Methyltransf_25"/>
    <property type="match status" value="1"/>
</dbReference>
<dbReference type="Proteomes" id="UP001609175">
    <property type="component" value="Unassembled WGS sequence"/>
</dbReference>
<organism evidence="4 5">
    <name type="scientific">Antrihabitans spumae</name>
    <dbReference type="NCBI Taxonomy" id="3373370"/>
    <lineage>
        <taxon>Bacteria</taxon>
        <taxon>Bacillati</taxon>
        <taxon>Actinomycetota</taxon>
        <taxon>Actinomycetes</taxon>
        <taxon>Mycobacteriales</taxon>
        <taxon>Nocardiaceae</taxon>
        <taxon>Antrihabitans</taxon>
    </lineage>
</organism>
<evidence type="ECO:0000259" key="3">
    <source>
        <dbReference type="Pfam" id="PF13649"/>
    </source>
</evidence>
<dbReference type="InterPro" id="IPR029063">
    <property type="entry name" value="SAM-dependent_MTases_sf"/>
</dbReference>
<evidence type="ECO:0000313" key="5">
    <source>
        <dbReference type="Proteomes" id="UP001609175"/>
    </source>
</evidence>
<accession>A0ABW7JMA2</accession>
<feature type="domain" description="Methyltransferase" evidence="3">
    <location>
        <begin position="46"/>
        <end position="136"/>
    </location>
</feature>
<evidence type="ECO:0000313" key="4">
    <source>
        <dbReference type="EMBL" id="MFH5209127.1"/>
    </source>
</evidence>
<name>A0ABW7JMA2_9NOCA</name>
<gene>
    <name evidence="4" type="ORF">ACHIPZ_13120</name>
</gene>
<dbReference type="EC" id="2.1.1.222" evidence="4"/>
<dbReference type="EMBL" id="JBIMSO010000050">
    <property type="protein sequence ID" value="MFH5209127.1"/>
    <property type="molecule type" value="Genomic_DNA"/>
</dbReference>
<evidence type="ECO:0000256" key="2">
    <source>
        <dbReference type="ARBA" id="ARBA00022679"/>
    </source>
</evidence>
<evidence type="ECO:0000256" key="1">
    <source>
        <dbReference type="ARBA" id="ARBA00022603"/>
    </source>
</evidence>
<dbReference type="PANTHER" id="PTHR43861">
    <property type="entry name" value="TRANS-ACONITATE 2-METHYLTRANSFERASE-RELATED"/>
    <property type="match status" value="1"/>
</dbReference>
<dbReference type="InterPro" id="IPR041698">
    <property type="entry name" value="Methyltransf_25"/>
</dbReference>